<dbReference type="InterPro" id="IPR037523">
    <property type="entry name" value="VOC_core"/>
</dbReference>
<evidence type="ECO:0000313" key="3">
    <source>
        <dbReference type="Proteomes" id="UP000556084"/>
    </source>
</evidence>
<gene>
    <name evidence="2" type="ORF">FHS39_003693</name>
</gene>
<proteinExistence type="predicted"/>
<organism evidence="2 3">
    <name type="scientific">Streptomyces olivoverticillatus</name>
    <dbReference type="NCBI Taxonomy" id="66427"/>
    <lineage>
        <taxon>Bacteria</taxon>
        <taxon>Bacillati</taxon>
        <taxon>Actinomycetota</taxon>
        <taxon>Actinomycetes</taxon>
        <taxon>Kitasatosporales</taxon>
        <taxon>Streptomycetaceae</taxon>
        <taxon>Streptomyces</taxon>
    </lineage>
</organism>
<dbReference type="RefSeq" id="WP_184350411.1">
    <property type="nucleotide sequence ID" value="NZ_JACHJH010000005.1"/>
</dbReference>
<dbReference type="Proteomes" id="UP000556084">
    <property type="component" value="Unassembled WGS sequence"/>
</dbReference>
<name>A0A7W7PNA3_9ACTN</name>
<dbReference type="InterPro" id="IPR052164">
    <property type="entry name" value="Anthracycline_SecMetBiosynth"/>
</dbReference>
<evidence type="ECO:0000313" key="2">
    <source>
        <dbReference type="EMBL" id="MBB4894635.1"/>
    </source>
</evidence>
<reference evidence="2 3" key="1">
    <citation type="submission" date="2020-08" db="EMBL/GenBank/DDBJ databases">
        <title>Genomic Encyclopedia of Type Strains, Phase III (KMG-III): the genomes of soil and plant-associated and newly described type strains.</title>
        <authorList>
            <person name="Whitman W."/>
        </authorList>
    </citation>
    <scope>NUCLEOTIDE SEQUENCE [LARGE SCALE GENOMIC DNA]</scope>
    <source>
        <strain evidence="2 3">CECT 3266</strain>
    </source>
</reference>
<protein>
    <recommendedName>
        <fullName evidence="1">VOC domain-containing protein</fullName>
    </recommendedName>
</protein>
<keyword evidence="3" id="KW-1185">Reference proteome</keyword>
<dbReference type="PROSITE" id="PS51819">
    <property type="entry name" value="VOC"/>
    <property type="match status" value="2"/>
</dbReference>
<dbReference type="EMBL" id="JACHJH010000005">
    <property type="protein sequence ID" value="MBB4894635.1"/>
    <property type="molecule type" value="Genomic_DNA"/>
</dbReference>
<comment type="caution">
    <text evidence="2">The sequence shown here is derived from an EMBL/GenBank/DDBJ whole genome shotgun (WGS) entry which is preliminary data.</text>
</comment>
<feature type="domain" description="VOC" evidence="1">
    <location>
        <begin position="139"/>
        <end position="262"/>
    </location>
</feature>
<dbReference type="Pfam" id="PF00903">
    <property type="entry name" value="Glyoxalase"/>
    <property type="match status" value="2"/>
</dbReference>
<dbReference type="PANTHER" id="PTHR33993:SF10">
    <property type="entry name" value="CONSERVED PROTEIN"/>
    <property type="match status" value="1"/>
</dbReference>
<dbReference type="PANTHER" id="PTHR33993">
    <property type="entry name" value="GLYOXALASE-RELATED"/>
    <property type="match status" value="1"/>
</dbReference>
<sequence>MSAAPDGIPEGMPCWADAMLPDVEAGKRFYGELFGWTFEDSGGEYGHYTQAFHDGKNVAALAPKPDGRMPTTWSVYFASSDAAATARRIHAAGGTMVMGPMSVGPYGTMLMAADPGGAVFGVWQAGSHKGFEKRGEPGAYGWTEVYTRDPKAVDAFYEAVFGFQGHDVSEQAGIDFAVWTPPGKPLTPEHALGGRAVMDDDRFPKEMPAHYLTYFVVADCDEAAATARRLRGRVLRDPQDSPHGRFAVLADDQSALFAVIDLSRAGRG</sequence>
<dbReference type="InterPro" id="IPR029068">
    <property type="entry name" value="Glyas_Bleomycin-R_OHBP_Dase"/>
</dbReference>
<dbReference type="AlphaFoldDB" id="A0A7W7PNA3"/>
<dbReference type="Gene3D" id="3.10.180.10">
    <property type="entry name" value="2,3-Dihydroxybiphenyl 1,2-Dioxygenase, domain 1"/>
    <property type="match status" value="2"/>
</dbReference>
<feature type="domain" description="VOC" evidence="1">
    <location>
        <begin position="12"/>
        <end position="125"/>
    </location>
</feature>
<dbReference type="SUPFAM" id="SSF54593">
    <property type="entry name" value="Glyoxalase/Bleomycin resistance protein/Dihydroxybiphenyl dioxygenase"/>
    <property type="match status" value="2"/>
</dbReference>
<accession>A0A7W7PNA3</accession>
<evidence type="ECO:0000259" key="1">
    <source>
        <dbReference type="PROSITE" id="PS51819"/>
    </source>
</evidence>
<dbReference type="CDD" id="cd07247">
    <property type="entry name" value="SgaA_N_like"/>
    <property type="match status" value="2"/>
</dbReference>
<dbReference type="InterPro" id="IPR004360">
    <property type="entry name" value="Glyas_Fos-R_dOase_dom"/>
</dbReference>